<organism evidence="1">
    <name type="scientific">Leptospira borgpetersenii serovar Ballum</name>
    <dbReference type="NCBI Taxonomy" id="280505"/>
    <lineage>
        <taxon>Bacteria</taxon>
        <taxon>Pseudomonadati</taxon>
        <taxon>Spirochaetota</taxon>
        <taxon>Spirochaetia</taxon>
        <taxon>Leptospirales</taxon>
        <taxon>Leptospiraceae</taxon>
        <taxon>Leptospira</taxon>
    </lineage>
</organism>
<dbReference type="InterPro" id="IPR025529">
    <property type="entry name" value="DUF4416"/>
</dbReference>
<evidence type="ECO:0000313" key="2">
    <source>
        <dbReference type="Proteomes" id="UP000058857"/>
    </source>
</evidence>
<reference evidence="1 2" key="1">
    <citation type="journal article" date="2015" name="PLoS Negl. Trop. Dis.">
        <title>Distribution of Plasmids in Distinct Leptospira Pathogenic Species.</title>
        <authorList>
            <person name="Wang Y."/>
            <person name="Zhuang X."/>
            <person name="Zhong Y."/>
            <person name="Zhang C."/>
            <person name="Zhang Y."/>
            <person name="Zeng L."/>
            <person name="Zhu Y."/>
            <person name="He P."/>
            <person name="Dong K."/>
            <person name="Pal U."/>
            <person name="Guo X."/>
            <person name="Qin J."/>
        </authorList>
    </citation>
    <scope>NUCLEOTIDE SEQUENCE [LARGE SCALE GENOMIC DNA]</scope>
    <source>
        <strain evidence="1 2">56604</strain>
    </source>
</reference>
<proteinExistence type="predicted"/>
<protein>
    <recommendedName>
        <fullName evidence="3">PF14385 domain protein</fullName>
    </recommendedName>
</protein>
<evidence type="ECO:0000313" key="1">
    <source>
        <dbReference type="EMBL" id="ALO25344.1"/>
    </source>
</evidence>
<accession>A0A0S2INV3</accession>
<dbReference type="AlphaFoldDB" id="A0A0S2INV3"/>
<name>A0A0S2INV3_LEPBO</name>
<dbReference type="PATRIC" id="fig|280505.15.peg.1013"/>
<dbReference type="Proteomes" id="UP000058857">
    <property type="component" value="Chromosome 1"/>
</dbReference>
<dbReference type="Pfam" id="PF14385">
    <property type="entry name" value="DUF4416"/>
    <property type="match status" value="1"/>
</dbReference>
<sequence length="189" mass="21961">MGVDLDSSKKNTPIKGKLAKPPGASFFIVVVYENAEIFYSIKTKTEKKFSATLYESNSMPAWKDPEEELWNQSPGRHTKILSFKRRIHREELPSIQKECLSIQNAAIERDRGVRIFPGYLCNHSVVISSIQDDFHRIYLFNGVYAETVYNYQKQKMVYRETAPSFFKTTEAVYFFTSLRESYVQNISKT</sequence>
<dbReference type="EMBL" id="CP012029">
    <property type="protein sequence ID" value="ALO25344.1"/>
    <property type="molecule type" value="Genomic_DNA"/>
</dbReference>
<gene>
    <name evidence="1" type="ORF">LBBP_01035</name>
</gene>
<evidence type="ECO:0008006" key="3">
    <source>
        <dbReference type="Google" id="ProtNLM"/>
    </source>
</evidence>